<reference evidence="1" key="1">
    <citation type="submission" date="2021-03" db="EMBL/GenBank/DDBJ databases">
        <title>The complete genome sequence of Acetobacter sp. TBRC 12339.</title>
        <authorList>
            <person name="Charoenyingcharoen P."/>
            <person name="Yukphan P."/>
        </authorList>
    </citation>
    <scope>NUCLEOTIDE SEQUENCE</scope>
    <source>
        <strain evidence="1">TBRC 12339</strain>
    </source>
</reference>
<accession>A0A939HM15</accession>
<keyword evidence="2" id="KW-1185">Reference proteome</keyword>
<comment type="caution">
    <text evidence="1">The sequence shown here is derived from an EMBL/GenBank/DDBJ whole genome shotgun (WGS) entry which is preliminary data.</text>
</comment>
<evidence type="ECO:0000313" key="2">
    <source>
        <dbReference type="Proteomes" id="UP000664073"/>
    </source>
</evidence>
<dbReference type="AlphaFoldDB" id="A0A939HM15"/>
<dbReference type="Proteomes" id="UP000664073">
    <property type="component" value="Unassembled WGS sequence"/>
</dbReference>
<organism evidence="1 2">
    <name type="scientific">Acetobacter garciniae</name>
    <dbReference type="NCBI Taxonomy" id="2817435"/>
    <lineage>
        <taxon>Bacteria</taxon>
        <taxon>Pseudomonadati</taxon>
        <taxon>Pseudomonadota</taxon>
        <taxon>Alphaproteobacteria</taxon>
        <taxon>Acetobacterales</taxon>
        <taxon>Acetobacteraceae</taxon>
        <taxon>Acetobacter</taxon>
    </lineage>
</organism>
<name>A0A939HM15_9PROT</name>
<dbReference type="EMBL" id="JAFVMH010000003">
    <property type="protein sequence ID" value="MBO1325290.1"/>
    <property type="molecule type" value="Genomic_DNA"/>
</dbReference>
<protein>
    <submittedName>
        <fullName evidence="1">Uncharacterized protein</fullName>
    </submittedName>
</protein>
<gene>
    <name evidence="1" type="ORF">J2D77_09040</name>
</gene>
<dbReference type="RefSeq" id="WP_207845999.1">
    <property type="nucleotide sequence ID" value="NZ_JAFVMH010000003.1"/>
</dbReference>
<evidence type="ECO:0000313" key="1">
    <source>
        <dbReference type="EMBL" id="MBO1325290.1"/>
    </source>
</evidence>
<proteinExistence type="predicted"/>
<sequence>MSLQKLEDQITREGLIARLYNAFCAGADTKEQALDLISEIAQAVDGARVPTKKKIPKASPEVIRKRSAKIAG</sequence>